<evidence type="ECO:0000256" key="5">
    <source>
        <dbReference type="PROSITE-ProRule" id="PRU00104"/>
    </source>
</evidence>
<dbReference type="Pfam" id="PF16558">
    <property type="entry name" value="AZUL"/>
    <property type="match status" value="1"/>
</dbReference>
<evidence type="ECO:0000256" key="4">
    <source>
        <dbReference type="ARBA" id="ARBA00022786"/>
    </source>
</evidence>
<dbReference type="PANTHER" id="PTHR45700">
    <property type="entry name" value="UBIQUITIN-PROTEIN LIGASE E3C"/>
    <property type="match status" value="1"/>
</dbReference>
<dbReference type="GO" id="GO:0061630">
    <property type="term" value="F:ubiquitin protein ligase activity"/>
    <property type="evidence" value="ECO:0007669"/>
    <property type="project" value="UniProtKB-EC"/>
</dbReference>
<feature type="compositionally biased region" description="Basic and acidic residues" evidence="6">
    <location>
        <begin position="145"/>
        <end position="155"/>
    </location>
</feature>
<dbReference type="Gene3D" id="3.30.2410.10">
    <property type="entry name" value="Hect, E3 ligase catalytic domain"/>
    <property type="match status" value="1"/>
</dbReference>
<dbReference type="OrthoDB" id="5981550at2759"/>
<evidence type="ECO:0000313" key="9">
    <source>
        <dbReference type="Proteomes" id="UP000018144"/>
    </source>
</evidence>
<comment type="catalytic activity">
    <reaction evidence="1">
        <text>S-ubiquitinyl-[E2 ubiquitin-conjugating enzyme]-L-cysteine + [acceptor protein]-L-lysine = [E2 ubiquitin-conjugating enzyme]-L-cysteine + N(6)-ubiquitinyl-[acceptor protein]-L-lysine.</text>
        <dbReference type="EC" id="2.3.2.26"/>
    </reaction>
</comment>
<feature type="compositionally biased region" description="Low complexity" evidence="6">
    <location>
        <begin position="993"/>
        <end position="1004"/>
    </location>
</feature>
<proteinExistence type="predicted"/>
<evidence type="ECO:0000256" key="3">
    <source>
        <dbReference type="ARBA" id="ARBA00022679"/>
    </source>
</evidence>
<feature type="compositionally biased region" description="Polar residues" evidence="6">
    <location>
        <begin position="1049"/>
        <end position="1071"/>
    </location>
</feature>
<dbReference type="PROSITE" id="PS50237">
    <property type="entry name" value="HECT"/>
    <property type="match status" value="1"/>
</dbReference>
<keyword evidence="8" id="KW-0436">Ligase</keyword>
<dbReference type="EMBL" id="HF935336">
    <property type="protein sequence ID" value="CCX07151.1"/>
    <property type="molecule type" value="Genomic_DNA"/>
</dbReference>
<dbReference type="Proteomes" id="UP000018144">
    <property type="component" value="Unassembled WGS sequence"/>
</dbReference>
<feature type="region of interest" description="Disordered" evidence="6">
    <location>
        <begin position="114"/>
        <end position="203"/>
    </location>
</feature>
<evidence type="ECO:0000256" key="6">
    <source>
        <dbReference type="SAM" id="MobiDB-lite"/>
    </source>
</evidence>
<evidence type="ECO:0000259" key="7">
    <source>
        <dbReference type="PROSITE" id="PS50237"/>
    </source>
</evidence>
<evidence type="ECO:0000256" key="1">
    <source>
        <dbReference type="ARBA" id="ARBA00000885"/>
    </source>
</evidence>
<dbReference type="SMART" id="SM00119">
    <property type="entry name" value="HECTc"/>
    <property type="match status" value="1"/>
</dbReference>
<protein>
    <recommendedName>
        <fullName evidence="2">HECT-type E3 ubiquitin transferase</fullName>
        <ecNumber evidence="2">2.3.2.26</ecNumber>
    </recommendedName>
</protein>
<dbReference type="GO" id="GO:0016874">
    <property type="term" value="F:ligase activity"/>
    <property type="evidence" value="ECO:0007669"/>
    <property type="project" value="UniProtKB-KW"/>
</dbReference>
<dbReference type="InterPro" id="IPR042556">
    <property type="entry name" value="AZUL_sf"/>
</dbReference>
<dbReference type="Pfam" id="PF00632">
    <property type="entry name" value="HECT"/>
    <property type="match status" value="2"/>
</dbReference>
<dbReference type="Gene3D" id="3.30.2160.10">
    <property type="entry name" value="Hect, E3 ligase catalytic domain"/>
    <property type="match status" value="2"/>
</dbReference>
<keyword evidence="4 5" id="KW-0833">Ubl conjugation pathway</keyword>
<feature type="region of interest" description="Disordered" evidence="6">
    <location>
        <begin position="981"/>
        <end position="1114"/>
    </location>
</feature>
<feature type="compositionally biased region" description="Pro residues" evidence="6">
    <location>
        <begin position="1090"/>
        <end position="1102"/>
    </location>
</feature>
<dbReference type="GO" id="GO:0000209">
    <property type="term" value="P:protein polyubiquitination"/>
    <property type="evidence" value="ECO:0007669"/>
    <property type="project" value="InterPro"/>
</dbReference>
<dbReference type="PANTHER" id="PTHR45700:SF8">
    <property type="entry name" value="HECT-TYPE E3 UBIQUITIN TRANSFERASE"/>
    <property type="match status" value="1"/>
</dbReference>
<feature type="compositionally biased region" description="Low complexity" evidence="6">
    <location>
        <begin position="178"/>
        <end position="189"/>
    </location>
</feature>
<feature type="region of interest" description="Disordered" evidence="6">
    <location>
        <begin position="1"/>
        <end position="22"/>
    </location>
</feature>
<dbReference type="eggNOG" id="KOG0941">
    <property type="taxonomic scope" value="Eukaryota"/>
</dbReference>
<gene>
    <name evidence="8" type="ORF">PCON_06738</name>
</gene>
<dbReference type="InterPro" id="IPR000569">
    <property type="entry name" value="HECT_dom"/>
</dbReference>
<organism evidence="8 9">
    <name type="scientific">Pyronema omphalodes (strain CBS 100304)</name>
    <name type="common">Pyronema confluens</name>
    <dbReference type="NCBI Taxonomy" id="1076935"/>
    <lineage>
        <taxon>Eukaryota</taxon>
        <taxon>Fungi</taxon>
        <taxon>Dikarya</taxon>
        <taxon>Ascomycota</taxon>
        <taxon>Pezizomycotina</taxon>
        <taxon>Pezizomycetes</taxon>
        <taxon>Pezizales</taxon>
        <taxon>Pyronemataceae</taxon>
        <taxon>Pyronema</taxon>
    </lineage>
</organism>
<name>U4KYU1_PYROM</name>
<feature type="active site" description="Glycyl thioester intermediate" evidence="5">
    <location>
        <position position="1251"/>
    </location>
</feature>
<sequence length="1283" mass="144318">MDAASDAPGAQRHRNPTLPLHAQPIVTKHTISVGRPSKIQQLVDEQRRQNFQKLVQRYVNQLLYGCKRESCDTSTCYTSRKRVARNSSASRRLTLLSARAIACSLATQDDPLAALCPGEPVAPSPPTDEDTEEKENRPANSEVSAVKDKGLKDPRSFTQQLFSTGPMKNVESIPAPDPQQTEPETQPTPEESRRKLLRPNNPMEIMDTGRISYQADPVSPIRHREILERREALKRRQSFKDRTPSSPKTKPPIVDTHPFPFGNIHQDRDPKQTPPTTPRQEIPRYVVKTTQTTPDTRQAQSLRILDESICIALVDMCTRAEYSPSQRREAKLFAEQSIFYVFSTPSSLLYSFGGIGDGEWVDFDPESISKSLDVLYKNGWEERVKRSMWTGLAQVFTKPGKGLPNREAVGMIAIALHVLESGLVKDDEVFRIVSELRKSGRVTSSINDSAPDIGLDDELAERLMKRVLRAIALRQEQSSEQAVDCLTLLTKYLQKCHKLAMLRTEEQIIKEYGADSLEQVNLNNIRGGIGLARCTLEWTRTVFMRSWDGQELIKRASLPGACIQMFLFLFNNHENFGILPVDFETKSIGEAINAWTCPVDWFLHSNNARYSDRDEIHILNHRYIFSPSHLVTFFRAINLDIMKKAYETSISAIRMAGQMADLTRVSYPILAAEIATSLNIYFVLTVRRSHLLEDAFNQLIHREQRELMRPLKIRFADGEEGVDQGGVQQEFFSLLITEIVKPDYALFTTDDRTRFSWFCESSIESEQKLELAGVVMGLAVYNGITLPVNFPKALYIKLLGGNPTLDDIGDAWPELAKGMKEMLNWTDGDVGDIFVRTYEYSYSVFDEVRSINMLDAKENGPYYLERPIPRIIEKRPVPPPEPETDTLGGIEDWLPNTVEESTTTNWLGSGLAEILNEMNEREEDEARLTRRETGTTRYTVSYVDLNAEMSSEVSSNEDNDNSALRPEGDWLSSSVIWSEPAVEREGPEPIPAEPSSHQESEPSSYTEISTGTTPIDPNPPILPEIPIEAFNIPLPTDDGSDWDDRLTDFSPTGSDIAEPSSTLGQPSSSEAAGSVVTAATTPLRTSRSPTPLPDKPASPPTEPTREIPEAPIVTNDTREEYVKDYIHWLCNASISRQYRAFATGFNSVVPSRPLQLFSASHLQLMVEGISTPLSVSELQKVAKYEDGYHGNHATIRMFWDVVKEFNDTQMGQLLEFVTSSKRVPVGGVERVLFYIIRNGEDSERLPSSLTCFGRLLLPEYKEKEKLKRKLLAALENSQGFGNP</sequence>
<dbReference type="InterPro" id="IPR032353">
    <property type="entry name" value="AZUL"/>
</dbReference>
<dbReference type="STRING" id="1076935.U4KYU1"/>
<dbReference type="EC" id="2.3.2.26" evidence="2"/>
<feature type="compositionally biased region" description="Low complexity" evidence="6">
    <location>
        <begin position="1080"/>
        <end position="1089"/>
    </location>
</feature>
<dbReference type="Gene3D" id="6.10.130.10">
    <property type="entry name" value="Ubiquitin-protein ligase E3A, N-terminal zinc-binding domain (AZUL)"/>
    <property type="match status" value="1"/>
</dbReference>
<dbReference type="SUPFAM" id="SSF56204">
    <property type="entry name" value="Hect, E3 ligase catalytic domain"/>
    <property type="match status" value="2"/>
</dbReference>
<keyword evidence="3" id="KW-0808">Transferase</keyword>
<evidence type="ECO:0000313" key="8">
    <source>
        <dbReference type="EMBL" id="CCX07151.1"/>
    </source>
</evidence>
<dbReference type="InterPro" id="IPR044611">
    <property type="entry name" value="E3A/B/C-like"/>
</dbReference>
<evidence type="ECO:0000256" key="2">
    <source>
        <dbReference type="ARBA" id="ARBA00012485"/>
    </source>
</evidence>
<feature type="region of interest" description="Disordered" evidence="6">
    <location>
        <begin position="234"/>
        <end position="280"/>
    </location>
</feature>
<keyword evidence="9" id="KW-1185">Reference proteome</keyword>
<dbReference type="FunFam" id="3.30.2410.10:FF:000003">
    <property type="entry name" value="probable E3 ubiquitin-protein ligase HERC4 isoform X1"/>
    <property type="match status" value="1"/>
</dbReference>
<dbReference type="Gene3D" id="3.90.1750.10">
    <property type="entry name" value="Hect, E3 ligase catalytic domains"/>
    <property type="match status" value="2"/>
</dbReference>
<feature type="domain" description="HECT" evidence="7">
    <location>
        <begin position="703"/>
        <end position="1283"/>
    </location>
</feature>
<dbReference type="InterPro" id="IPR035983">
    <property type="entry name" value="Hect_E3_ubiquitin_ligase"/>
</dbReference>
<reference evidence="8 9" key="1">
    <citation type="journal article" date="2013" name="PLoS Genet.">
        <title>The genome and development-dependent transcriptomes of Pyronema confluens: a window into fungal evolution.</title>
        <authorList>
            <person name="Traeger S."/>
            <person name="Altegoer F."/>
            <person name="Freitag M."/>
            <person name="Gabaldon T."/>
            <person name="Kempken F."/>
            <person name="Kumar A."/>
            <person name="Marcet-Houben M."/>
            <person name="Poggeler S."/>
            <person name="Stajich J.E."/>
            <person name="Nowrousian M."/>
        </authorList>
    </citation>
    <scope>NUCLEOTIDE SEQUENCE [LARGE SCALE GENOMIC DNA]</scope>
    <source>
        <strain evidence="9">CBS 100304</strain>
        <tissue evidence="8">Vegetative mycelium</tissue>
    </source>
</reference>
<dbReference type="OMA" id="PEDFHTP"/>
<accession>U4KYU1</accession>